<dbReference type="Gene3D" id="1.10.10.10">
    <property type="entry name" value="Winged helix-like DNA-binding domain superfamily/Winged helix DNA-binding domain"/>
    <property type="match status" value="1"/>
</dbReference>
<dbReference type="PANTHER" id="PTHR33204">
    <property type="entry name" value="TRANSCRIPTIONAL REGULATOR, MARR FAMILY"/>
    <property type="match status" value="1"/>
</dbReference>
<keyword evidence="1" id="KW-0805">Transcription regulation</keyword>
<gene>
    <name evidence="5" type="ORF">SNEC2469_LOCUS9726</name>
</gene>
<dbReference type="AlphaFoldDB" id="A0A812PQ75"/>
<dbReference type="PROSITE" id="PS51118">
    <property type="entry name" value="HTH_HXLR"/>
    <property type="match status" value="1"/>
</dbReference>
<dbReference type="InterPro" id="IPR002577">
    <property type="entry name" value="HTH_HxlR"/>
</dbReference>
<accession>A0A812PQ75</accession>
<evidence type="ECO:0000256" key="3">
    <source>
        <dbReference type="ARBA" id="ARBA00023163"/>
    </source>
</evidence>
<evidence type="ECO:0000313" key="5">
    <source>
        <dbReference type="EMBL" id="CAE7366129.1"/>
    </source>
</evidence>
<dbReference type="SUPFAM" id="SSF46785">
    <property type="entry name" value="Winged helix' DNA-binding domain"/>
    <property type="match status" value="1"/>
</dbReference>
<sequence length="102" mass="11772">MEFRSSCPIAQSLDVIGDRWTLLIMRDALLFQRRTFAEFAGSPEHIPTNLLADRLKKLVKLGLLEKIPYQDKPLRYEYIPTDAGQKIKPLLRALRDYGQQLG</sequence>
<proteinExistence type="predicted"/>
<dbReference type="Pfam" id="PF01638">
    <property type="entry name" value="HxlR"/>
    <property type="match status" value="1"/>
</dbReference>
<protein>
    <recommendedName>
        <fullName evidence="4">HTH hxlR-type domain-containing protein</fullName>
    </recommendedName>
</protein>
<dbReference type="OrthoDB" id="10064643at2759"/>
<dbReference type="GO" id="GO:0003677">
    <property type="term" value="F:DNA binding"/>
    <property type="evidence" value="ECO:0007669"/>
    <property type="project" value="UniProtKB-KW"/>
</dbReference>
<dbReference type="Proteomes" id="UP000601435">
    <property type="component" value="Unassembled WGS sequence"/>
</dbReference>
<dbReference type="InterPro" id="IPR036390">
    <property type="entry name" value="WH_DNA-bd_sf"/>
</dbReference>
<feature type="domain" description="HTH hxlR-type" evidence="4">
    <location>
        <begin position="7"/>
        <end position="102"/>
    </location>
</feature>
<dbReference type="EMBL" id="CAJNJA010015696">
    <property type="protein sequence ID" value="CAE7366129.1"/>
    <property type="molecule type" value="Genomic_DNA"/>
</dbReference>
<evidence type="ECO:0000256" key="1">
    <source>
        <dbReference type="ARBA" id="ARBA00023015"/>
    </source>
</evidence>
<dbReference type="PANTHER" id="PTHR33204:SF18">
    <property type="entry name" value="TRANSCRIPTIONAL REGULATORY PROTEIN"/>
    <property type="match status" value="1"/>
</dbReference>
<organism evidence="5 6">
    <name type="scientific">Symbiodinium necroappetens</name>
    <dbReference type="NCBI Taxonomy" id="1628268"/>
    <lineage>
        <taxon>Eukaryota</taxon>
        <taxon>Sar</taxon>
        <taxon>Alveolata</taxon>
        <taxon>Dinophyceae</taxon>
        <taxon>Suessiales</taxon>
        <taxon>Symbiodiniaceae</taxon>
        <taxon>Symbiodinium</taxon>
    </lineage>
</organism>
<dbReference type="InterPro" id="IPR036388">
    <property type="entry name" value="WH-like_DNA-bd_sf"/>
</dbReference>
<evidence type="ECO:0000259" key="4">
    <source>
        <dbReference type="PROSITE" id="PS51118"/>
    </source>
</evidence>
<keyword evidence="3" id="KW-0804">Transcription</keyword>
<evidence type="ECO:0000313" key="6">
    <source>
        <dbReference type="Proteomes" id="UP000601435"/>
    </source>
</evidence>
<evidence type="ECO:0000256" key="2">
    <source>
        <dbReference type="ARBA" id="ARBA00023125"/>
    </source>
</evidence>
<name>A0A812PQ75_9DINO</name>
<comment type="caution">
    <text evidence="5">The sequence shown here is derived from an EMBL/GenBank/DDBJ whole genome shotgun (WGS) entry which is preliminary data.</text>
</comment>
<keyword evidence="6" id="KW-1185">Reference proteome</keyword>
<reference evidence="5" key="1">
    <citation type="submission" date="2021-02" db="EMBL/GenBank/DDBJ databases">
        <authorList>
            <person name="Dougan E. K."/>
            <person name="Rhodes N."/>
            <person name="Thang M."/>
            <person name="Chan C."/>
        </authorList>
    </citation>
    <scope>NUCLEOTIDE SEQUENCE</scope>
</reference>
<keyword evidence="2" id="KW-0238">DNA-binding</keyword>